<dbReference type="Pfam" id="PF13476">
    <property type="entry name" value="AAA_23"/>
    <property type="match status" value="1"/>
</dbReference>
<evidence type="ECO:0000259" key="6">
    <source>
        <dbReference type="Pfam" id="PF13476"/>
    </source>
</evidence>
<comment type="subunit">
    <text evidence="2">Heterodimer of SbcC and SbcD.</text>
</comment>
<comment type="similarity">
    <text evidence="1">Belongs to the SMC family. SbcC subfamily.</text>
</comment>
<dbReference type="Proteomes" id="UP000806528">
    <property type="component" value="Unassembled WGS sequence"/>
</dbReference>
<feature type="coiled-coil region" evidence="4">
    <location>
        <begin position="597"/>
        <end position="631"/>
    </location>
</feature>
<comment type="caution">
    <text evidence="7">The sequence shown here is derived from an EMBL/GenBank/DDBJ whole genome shotgun (WGS) entry which is preliminary data.</text>
</comment>
<dbReference type="InterPro" id="IPR027417">
    <property type="entry name" value="P-loop_NTPase"/>
</dbReference>
<evidence type="ECO:0000256" key="3">
    <source>
        <dbReference type="ARBA" id="ARBA00013368"/>
    </source>
</evidence>
<accession>A0ABR9PC22</accession>
<sequence>MRLHTLTVRAFGPFAGQEQVDFDRLTSGGLFLVHGPTGAGKTSVLDAVCFALYGRVPGARQNDRSPKSDHAPLDREPEVTLEFTCGGRRLHIARKPRWERPKKRGRGTKVENAKVVVAERVEGSWVGVTTRPDEAGQFIGDLVGLTLDQFCQVAMLPQGDFARFLRARSEERRESLERIFNTRVFRDVEEWFRGHASKLRREVESAEEAVRGAAGRLAEAARSEAPQDPAELSAWAAEAASVTAATARDAETVTAGVVAEREEARAELERGRAVRDRHERLSAARLRDAELKERAQERSGIDVRLAAAERADTVLPSLHARDQRRTKRDKAEAELAERLALVEGLPGVDRTALGVPVAGEWPDAGAPRPQKALRSAEQERRDEHARLELLRGDAERLRDLGRTVAGHDAELQRLARDLEATREQVSVLPPRVESLTRELTEAREQAARAEGAETALATARARLSAAQDQERLSGELAGAEERRRTAVDAAQEARDHALALRERRIGHMAAELAADLAEGEPCAVCGSAEHPSPAVAGPEGVVSAEEEKAAHSAADAAAVRRSEAENAETVLRERRTAAAERAEGRGVADARAEVGTRSEALSEARAAADTVQRLEEALERAGTDLERAREREGTLALRVSEVTSAREAAVAERERLTGVLDAARGDDPTIDARARRLVSEADRLGAAAEAATSRDRAVEELREAEAEVRRRLAGVDLRGGDGEPSEAGLSSTTEEQVWAAALSDPERRDLRERARAHDDEVAAVRAVLEDPELTGAGPVPDLEALGEAASRAGRAADEAVAWRGGLRDRARRLAELRVELDSCLAGSEPVLHRYALAENMRALTSGTAADNEDHVRLSAYVLAARLEQVVAAANDRLATMSDGRYELRYTVDKAAGDGRARSAGGLGMRVLDAWTGVERDPATLSGGETFFSSLALALGLGDVAGAEAGGADIDTLFVDEGFGTLDEDTLEEVLEVLDGLRDGGRAVGVVSHVADLRDRVTSQLRVHKGSSGSRVEHLG</sequence>
<reference evidence="7 8" key="1">
    <citation type="submission" date="2020-09" db="EMBL/GenBank/DDBJ databases">
        <title>Diversity and distribution of actinomycetes associated with coral in the coast of Hainan.</title>
        <authorList>
            <person name="Li F."/>
        </authorList>
    </citation>
    <scope>NUCLEOTIDE SEQUENCE [LARGE SCALE GENOMIC DNA]</scope>
    <source>
        <strain evidence="7 8">HNM0947</strain>
    </source>
</reference>
<dbReference type="RefSeq" id="WP_193123987.1">
    <property type="nucleotide sequence ID" value="NZ_JADBGI010000024.1"/>
</dbReference>
<dbReference type="Pfam" id="PF13558">
    <property type="entry name" value="SbcC_Walker_B"/>
    <property type="match status" value="1"/>
</dbReference>
<evidence type="ECO:0000313" key="8">
    <source>
        <dbReference type="Proteomes" id="UP000806528"/>
    </source>
</evidence>
<keyword evidence="4" id="KW-0175">Coiled coil</keyword>
<keyword evidence="8" id="KW-1185">Reference proteome</keyword>
<dbReference type="EMBL" id="JADBGI010000024">
    <property type="protein sequence ID" value="MBE3001387.1"/>
    <property type="molecule type" value="Genomic_DNA"/>
</dbReference>
<evidence type="ECO:0000256" key="4">
    <source>
        <dbReference type="SAM" id="Coils"/>
    </source>
</evidence>
<proteinExistence type="inferred from homology"/>
<organism evidence="7 8">
    <name type="scientific">Nocardiopsis coralli</name>
    <dbReference type="NCBI Taxonomy" id="2772213"/>
    <lineage>
        <taxon>Bacteria</taxon>
        <taxon>Bacillati</taxon>
        <taxon>Actinomycetota</taxon>
        <taxon>Actinomycetes</taxon>
        <taxon>Streptosporangiales</taxon>
        <taxon>Nocardiopsidaceae</taxon>
        <taxon>Nocardiopsis</taxon>
    </lineage>
</organism>
<gene>
    <name evidence="7" type="ORF">IDM40_22235</name>
</gene>
<dbReference type="SUPFAM" id="SSF52540">
    <property type="entry name" value="P-loop containing nucleoside triphosphate hydrolases"/>
    <property type="match status" value="1"/>
</dbReference>
<dbReference type="PANTHER" id="PTHR32114:SF2">
    <property type="entry name" value="ABC TRANSPORTER ABCH.3"/>
    <property type="match status" value="1"/>
</dbReference>
<feature type="region of interest" description="Disordered" evidence="5">
    <location>
        <begin position="359"/>
        <end position="380"/>
    </location>
</feature>
<dbReference type="Gene3D" id="3.40.50.300">
    <property type="entry name" value="P-loop containing nucleotide triphosphate hydrolases"/>
    <property type="match status" value="2"/>
</dbReference>
<evidence type="ECO:0000256" key="2">
    <source>
        <dbReference type="ARBA" id="ARBA00011322"/>
    </source>
</evidence>
<evidence type="ECO:0000256" key="5">
    <source>
        <dbReference type="SAM" id="MobiDB-lite"/>
    </source>
</evidence>
<name>A0ABR9PC22_9ACTN</name>
<evidence type="ECO:0000256" key="1">
    <source>
        <dbReference type="ARBA" id="ARBA00006930"/>
    </source>
</evidence>
<dbReference type="PANTHER" id="PTHR32114">
    <property type="entry name" value="ABC TRANSPORTER ABCH.3"/>
    <property type="match status" value="1"/>
</dbReference>
<protein>
    <recommendedName>
        <fullName evidence="3">Nuclease SbcCD subunit C</fullName>
    </recommendedName>
</protein>
<feature type="domain" description="Rad50/SbcC-type AAA" evidence="6">
    <location>
        <begin position="6"/>
        <end position="181"/>
    </location>
</feature>
<dbReference type="InterPro" id="IPR038729">
    <property type="entry name" value="Rad50/SbcC_AAA"/>
</dbReference>
<evidence type="ECO:0000313" key="7">
    <source>
        <dbReference type="EMBL" id="MBE3001387.1"/>
    </source>
</evidence>